<reference evidence="3" key="1">
    <citation type="submission" date="2023-10" db="EMBL/GenBank/DDBJ databases">
        <authorList>
            <person name="Chen Y."/>
            <person name="Shah S."/>
            <person name="Dougan E. K."/>
            <person name="Thang M."/>
            <person name="Chan C."/>
        </authorList>
    </citation>
    <scope>NUCLEOTIDE SEQUENCE [LARGE SCALE GENOMIC DNA]</scope>
</reference>
<feature type="compositionally biased region" description="Basic residues" evidence="1">
    <location>
        <begin position="260"/>
        <end position="274"/>
    </location>
</feature>
<accession>A0ABN9QZM8</accession>
<gene>
    <name evidence="3" type="ORF">PCOR1329_LOCUS16014</name>
</gene>
<feature type="region of interest" description="Disordered" evidence="1">
    <location>
        <begin position="20"/>
        <end position="40"/>
    </location>
</feature>
<evidence type="ECO:0000256" key="1">
    <source>
        <dbReference type="SAM" id="MobiDB-lite"/>
    </source>
</evidence>
<keyword evidence="2" id="KW-1133">Transmembrane helix</keyword>
<keyword evidence="2" id="KW-0472">Membrane</keyword>
<name>A0ABN9QZM8_9DINO</name>
<feature type="region of interest" description="Disordered" evidence="1">
    <location>
        <begin position="122"/>
        <end position="149"/>
    </location>
</feature>
<proteinExistence type="predicted"/>
<keyword evidence="2" id="KW-0812">Transmembrane</keyword>
<feature type="compositionally biased region" description="Low complexity" evidence="1">
    <location>
        <begin position="20"/>
        <end position="31"/>
    </location>
</feature>
<feature type="region of interest" description="Disordered" evidence="1">
    <location>
        <begin position="212"/>
        <end position="303"/>
    </location>
</feature>
<evidence type="ECO:0000256" key="2">
    <source>
        <dbReference type="SAM" id="Phobius"/>
    </source>
</evidence>
<evidence type="ECO:0000313" key="3">
    <source>
        <dbReference type="EMBL" id="CAK0811389.1"/>
    </source>
</evidence>
<keyword evidence="4" id="KW-1185">Reference proteome</keyword>
<dbReference type="EMBL" id="CAUYUJ010004891">
    <property type="protein sequence ID" value="CAK0811389.1"/>
    <property type="molecule type" value="Genomic_DNA"/>
</dbReference>
<feature type="compositionally biased region" description="Basic residues" evidence="1">
    <location>
        <begin position="293"/>
        <end position="303"/>
    </location>
</feature>
<feature type="compositionally biased region" description="Acidic residues" evidence="1">
    <location>
        <begin position="224"/>
        <end position="250"/>
    </location>
</feature>
<sequence>MRFLILCRVHCVLGACGRSSAPPRCSRSSAGHEAPGLAPSSAVPVQEHLTELRQHLGGEDLFKAVDSKACARSRREGSGDCRRVRAAKTLEYRSLVAAPTVLVARQLCSSATKRGYGSLTAGLKRSGLGASPGRPSTGGEGPAAPEGPGPGGRIVLVCTVVYVPSLSGFLGASLYVRGRDMGRIYLHGVAAQRVKAAITREFNSGSHAMRVVVPKGKKRRAAADPDDPDGPDADEDAGPPPADGDEDSGDDAAASGLIKVKGKAKAKAKGKAKAKASAGGAADEAAGAAAPKAKGRAKAKARR</sequence>
<feature type="transmembrane region" description="Helical" evidence="2">
    <location>
        <begin position="154"/>
        <end position="176"/>
    </location>
</feature>
<dbReference type="Proteomes" id="UP001189429">
    <property type="component" value="Unassembled WGS sequence"/>
</dbReference>
<protein>
    <submittedName>
        <fullName evidence="3">Uncharacterized protein</fullName>
    </submittedName>
</protein>
<evidence type="ECO:0000313" key="4">
    <source>
        <dbReference type="Proteomes" id="UP001189429"/>
    </source>
</evidence>
<comment type="caution">
    <text evidence="3">The sequence shown here is derived from an EMBL/GenBank/DDBJ whole genome shotgun (WGS) entry which is preliminary data.</text>
</comment>
<organism evidence="3 4">
    <name type="scientific">Prorocentrum cordatum</name>
    <dbReference type="NCBI Taxonomy" id="2364126"/>
    <lineage>
        <taxon>Eukaryota</taxon>
        <taxon>Sar</taxon>
        <taxon>Alveolata</taxon>
        <taxon>Dinophyceae</taxon>
        <taxon>Prorocentrales</taxon>
        <taxon>Prorocentraceae</taxon>
        <taxon>Prorocentrum</taxon>
    </lineage>
</organism>
<feature type="compositionally biased region" description="Low complexity" evidence="1">
    <location>
        <begin position="275"/>
        <end position="292"/>
    </location>
</feature>